<feature type="transmembrane region" description="Helical" evidence="1">
    <location>
        <begin position="248"/>
        <end position="266"/>
    </location>
</feature>
<sequence length="394" mass="43980">MNGELLVTNPAKMRNLFLAAGIAAFVALGIGATSDHGRHQFYHSYLVAFIYWFHFGLGALAFLMIQYLTGGAWGLMGRRVFEAASRTLPLLVVLFLPIVVGMHSLYEWSHAEVVAKDPVLQQKVAYLNPKGFLIRTAIYFALWVLVGFLLARWSAKQDRALEPGAMSQRCATLSGPGLVIYGLSATFASVDWLMSLEPHWYSTIYGALFVVGELCGALAFTIVVLVWLGKGPLSSVLGKRHYHDFGKLLLAFVMLWAYISFSQFLIIWSGNLAEEVTFYVKRLEGAWQYVALALIIAHFALPFLLLLSRDLKRNPSTLVLVALLVLGMRYVDLFYLIRPASPHREFAGFSWMDLAAFVAVGGIWCAAFLFNLSKRSLLPVNDLRLKEAIEHGKH</sequence>
<gene>
    <name evidence="2" type="ORF">BRCON_0362</name>
</gene>
<dbReference type="PANTHER" id="PTHR43044">
    <property type="match status" value="1"/>
</dbReference>
<evidence type="ECO:0000256" key="1">
    <source>
        <dbReference type="SAM" id="Phobius"/>
    </source>
</evidence>
<dbReference type="EMBL" id="CP030759">
    <property type="protein sequence ID" value="AXA35139.1"/>
    <property type="molecule type" value="Genomic_DNA"/>
</dbReference>
<accession>A0A2Z4Y2E9</accession>
<protein>
    <submittedName>
        <fullName evidence="2">Alternative complex III subunit ActF</fullName>
    </submittedName>
</protein>
<dbReference type="AlphaFoldDB" id="A0A2Z4Y2E9"/>
<feature type="transmembrane region" description="Helical" evidence="1">
    <location>
        <begin position="49"/>
        <end position="76"/>
    </location>
</feature>
<proteinExistence type="predicted"/>
<feature type="transmembrane region" description="Helical" evidence="1">
    <location>
        <begin position="318"/>
        <end position="337"/>
    </location>
</feature>
<feature type="transmembrane region" description="Helical" evidence="1">
    <location>
        <begin position="349"/>
        <end position="370"/>
    </location>
</feature>
<evidence type="ECO:0000313" key="3">
    <source>
        <dbReference type="Proteomes" id="UP000262583"/>
    </source>
</evidence>
<feature type="transmembrane region" description="Helical" evidence="1">
    <location>
        <begin position="171"/>
        <end position="192"/>
    </location>
</feature>
<dbReference type="PANTHER" id="PTHR43044:SF1">
    <property type="entry name" value="QUINOL:CYTOCHROME C OXIDOREDUCTASE QUINONE-BINDING SUBUNIT 2"/>
    <property type="match status" value="1"/>
</dbReference>
<feature type="transmembrane region" description="Helical" evidence="1">
    <location>
        <begin position="286"/>
        <end position="306"/>
    </location>
</feature>
<feature type="transmembrane region" description="Helical" evidence="1">
    <location>
        <begin position="204"/>
        <end position="228"/>
    </location>
</feature>
<keyword evidence="1" id="KW-0472">Membrane</keyword>
<dbReference type="Proteomes" id="UP000262583">
    <property type="component" value="Chromosome"/>
</dbReference>
<keyword evidence="1" id="KW-1133">Transmembrane helix</keyword>
<keyword evidence="1" id="KW-0812">Transmembrane</keyword>
<dbReference type="KEGG" id="schv:BRCON_0362"/>
<reference evidence="2 3" key="1">
    <citation type="submission" date="2018-05" db="EMBL/GenBank/DDBJ databases">
        <title>A metagenomic window into the 2 km-deep terrestrial subsurface aquifer revealed taxonomically and functionally diverse microbial community comprising novel uncultured bacterial lineages.</title>
        <authorList>
            <person name="Kadnikov V.V."/>
            <person name="Mardanov A.V."/>
            <person name="Beletsky A.V."/>
            <person name="Banks D."/>
            <person name="Pimenov N.V."/>
            <person name="Frank Y.A."/>
            <person name="Karnachuk O.V."/>
            <person name="Ravin N.V."/>
        </authorList>
    </citation>
    <scope>NUCLEOTIDE SEQUENCE [LARGE SCALE GENOMIC DNA]</scope>
    <source>
        <strain evidence="2">BY</strain>
    </source>
</reference>
<feature type="transmembrane region" description="Helical" evidence="1">
    <location>
        <begin position="132"/>
        <end position="151"/>
    </location>
</feature>
<evidence type="ECO:0000313" key="2">
    <source>
        <dbReference type="EMBL" id="AXA35139.1"/>
    </source>
</evidence>
<organism evidence="2 3">
    <name type="scientific">Sumerlaea chitinivorans</name>
    <dbReference type="NCBI Taxonomy" id="2250252"/>
    <lineage>
        <taxon>Bacteria</taxon>
        <taxon>Candidatus Sumerlaeota</taxon>
        <taxon>Candidatus Sumerlaeia</taxon>
        <taxon>Candidatus Sumerlaeales</taxon>
        <taxon>Candidatus Sumerlaeaceae</taxon>
        <taxon>Candidatus Sumerlaea</taxon>
    </lineage>
</organism>
<feature type="transmembrane region" description="Helical" evidence="1">
    <location>
        <begin position="88"/>
        <end position="106"/>
    </location>
</feature>
<name>A0A2Z4Y2E9_SUMC1</name>